<proteinExistence type="predicted"/>
<protein>
    <submittedName>
        <fullName evidence="1">SFRICE_001868</fullName>
    </submittedName>
</protein>
<sequence length="153" mass="17145">MTHCRAAAGDRNRICNTTVPRVENHPITSLALGQARGSVRLLLSKNHRVLLLLFNRSAEGGDGIPVPLAPHHGLNQCRAREVAVADHIPEDLAVLSPRRAHRHCMFYRVLRAVLAVMTPGRFLPPNKEQEPTETNNVRLVDRFFFGARKPDEH</sequence>
<gene>
    <name evidence="1" type="ORF">SFRICE_001868</name>
</gene>
<accession>A0A2H1WP59</accession>
<name>A0A2H1WP59_SPOFR</name>
<organism evidence="1">
    <name type="scientific">Spodoptera frugiperda</name>
    <name type="common">Fall armyworm</name>
    <dbReference type="NCBI Taxonomy" id="7108"/>
    <lineage>
        <taxon>Eukaryota</taxon>
        <taxon>Metazoa</taxon>
        <taxon>Ecdysozoa</taxon>
        <taxon>Arthropoda</taxon>
        <taxon>Hexapoda</taxon>
        <taxon>Insecta</taxon>
        <taxon>Pterygota</taxon>
        <taxon>Neoptera</taxon>
        <taxon>Endopterygota</taxon>
        <taxon>Lepidoptera</taxon>
        <taxon>Glossata</taxon>
        <taxon>Ditrysia</taxon>
        <taxon>Noctuoidea</taxon>
        <taxon>Noctuidae</taxon>
        <taxon>Amphipyrinae</taxon>
        <taxon>Spodoptera</taxon>
    </lineage>
</organism>
<dbReference type="EMBL" id="ODYU01010002">
    <property type="protein sequence ID" value="SOQ54797.1"/>
    <property type="molecule type" value="Genomic_DNA"/>
</dbReference>
<reference evidence="1" key="1">
    <citation type="submission" date="2016-07" db="EMBL/GenBank/DDBJ databases">
        <authorList>
            <person name="Bretaudeau A."/>
        </authorList>
    </citation>
    <scope>NUCLEOTIDE SEQUENCE</scope>
    <source>
        <strain evidence="1">Rice</strain>
        <tissue evidence="1">Whole body</tissue>
    </source>
</reference>
<dbReference type="AlphaFoldDB" id="A0A2H1WP59"/>
<evidence type="ECO:0000313" key="1">
    <source>
        <dbReference type="EMBL" id="SOQ54797.1"/>
    </source>
</evidence>